<sequence>MKRLNIDLDERSYDILIGRNILPQVGEFISKRFEPSRSIIITHPSVKNLFGEKIESGLVNAGYSSGVIEIPEGEISKSLQQAELVYDRMLEMNCDRKSTLIALGGGVVGDLTGFIAATYQRGIPFIQIPTTLLSQVDSSVGGKTAVNHPRGKNMIGAFHQPKLVIVDLDTLQTLPKNEFKAGLAEVIKYGIIADEKLFAFLENNTKEILSLNRDCLEYIIETSCAIKAKVVEKDERESRHRMILNFGHTFGHSIETLTNYTEYLHGEALAIGMIQAAWLSVETGECSEDVPIRITNLLKKFNLPVHSPNLKSEDVISSMYHDKKTTHNKLRFILVKNIGSVEIVDDVPELSVKAALNKNH</sequence>
<evidence type="ECO:0000256" key="7">
    <source>
        <dbReference type="ARBA" id="ARBA00013031"/>
    </source>
</evidence>
<dbReference type="InterPro" id="IPR030963">
    <property type="entry name" value="DHQ_synth_fam"/>
</dbReference>
<organism evidence="20">
    <name type="scientific">marine metagenome</name>
    <dbReference type="NCBI Taxonomy" id="408172"/>
    <lineage>
        <taxon>unclassified sequences</taxon>
        <taxon>metagenomes</taxon>
        <taxon>ecological metagenomes</taxon>
    </lineage>
</organism>
<dbReference type="Gene3D" id="1.20.1090.10">
    <property type="entry name" value="Dehydroquinate synthase-like - alpha domain"/>
    <property type="match status" value="1"/>
</dbReference>
<name>A0A381Y5I3_9ZZZZ</name>
<reference evidence="20" key="1">
    <citation type="submission" date="2018-05" db="EMBL/GenBank/DDBJ databases">
        <authorList>
            <person name="Lanie J.A."/>
            <person name="Ng W.-L."/>
            <person name="Kazmierczak K.M."/>
            <person name="Andrzejewski T.M."/>
            <person name="Davidsen T.M."/>
            <person name="Wayne K.J."/>
            <person name="Tettelin H."/>
            <person name="Glass J.I."/>
            <person name="Rusch D."/>
            <person name="Podicherti R."/>
            <person name="Tsui H.-C.T."/>
            <person name="Winkler M.E."/>
        </authorList>
    </citation>
    <scope>NUCLEOTIDE SEQUENCE</scope>
</reference>
<dbReference type="Gene3D" id="3.40.50.1970">
    <property type="match status" value="1"/>
</dbReference>
<keyword evidence="17" id="KW-0170">Cobalt</keyword>
<evidence type="ECO:0000256" key="9">
    <source>
        <dbReference type="ARBA" id="ARBA00022490"/>
    </source>
</evidence>
<evidence type="ECO:0000256" key="3">
    <source>
        <dbReference type="ARBA" id="ARBA00001941"/>
    </source>
</evidence>
<evidence type="ECO:0000256" key="15">
    <source>
        <dbReference type="ARBA" id="ARBA00023141"/>
    </source>
</evidence>
<dbReference type="EC" id="4.2.3.4" evidence="7"/>
<evidence type="ECO:0000256" key="14">
    <source>
        <dbReference type="ARBA" id="ARBA00023027"/>
    </source>
</evidence>
<keyword evidence="16" id="KW-0456">Lyase</keyword>
<accession>A0A381Y5I3</accession>
<comment type="cofactor">
    <cofactor evidence="2">
        <name>NAD(+)</name>
        <dbReference type="ChEBI" id="CHEBI:57540"/>
    </cofactor>
</comment>
<evidence type="ECO:0000256" key="6">
    <source>
        <dbReference type="ARBA" id="ARBA00005412"/>
    </source>
</evidence>
<evidence type="ECO:0000256" key="1">
    <source>
        <dbReference type="ARBA" id="ARBA00001393"/>
    </source>
</evidence>
<keyword evidence="9" id="KW-0963">Cytoplasm</keyword>
<dbReference type="GO" id="GO:0046872">
    <property type="term" value="F:metal ion binding"/>
    <property type="evidence" value="ECO:0007669"/>
    <property type="project" value="UniProtKB-KW"/>
</dbReference>
<evidence type="ECO:0000256" key="10">
    <source>
        <dbReference type="ARBA" id="ARBA00022605"/>
    </source>
</evidence>
<comment type="catalytic activity">
    <reaction evidence="1">
        <text>7-phospho-2-dehydro-3-deoxy-D-arabino-heptonate = 3-dehydroquinate + phosphate</text>
        <dbReference type="Rhea" id="RHEA:21968"/>
        <dbReference type="ChEBI" id="CHEBI:32364"/>
        <dbReference type="ChEBI" id="CHEBI:43474"/>
        <dbReference type="ChEBI" id="CHEBI:58394"/>
        <dbReference type="EC" id="4.2.3.4"/>
    </reaction>
</comment>
<evidence type="ECO:0000256" key="5">
    <source>
        <dbReference type="ARBA" id="ARBA00004661"/>
    </source>
</evidence>
<comment type="pathway">
    <text evidence="5">Metabolic intermediate biosynthesis; chorismate biosynthesis; chorismate from D-erythrose 4-phosphate and phosphoenolpyruvate: step 2/7.</text>
</comment>
<dbReference type="SUPFAM" id="SSF56796">
    <property type="entry name" value="Dehydroquinate synthase-like"/>
    <property type="match status" value="1"/>
</dbReference>
<evidence type="ECO:0000256" key="17">
    <source>
        <dbReference type="ARBA" id="ARBA00023285"/>
    </source>
</evidence>
<dbReference type="FunFam" id="3.40.50.1970:FF:000001">
    <property type="entry name" value="3-dehydroquinate synthase"/>
    <property type="match status" value="1"/>
</dbReference>
<dbReference type="GO" id="GO:0008652">
    <property type="term" value="P:amino acid biosynthetic process"/>
    <property type="evidence" value="ECO:0007669"/>
    <property type="project" value="UniProtKB-KW"/>
</dbReference>
<dbReference type="Pfam" id="PF24621">
    <property type="entry name" value="DHQS_C"/>
    <property type="match status" value="1"/>
</dbReference>
<dbReference type="InterPro" id="IPR050071">
    <property type="entry name" value="Dehydroquinate_synthase"/>
</dbReference>
<dbReference type="EMBL" id="UINC01017322">
    <property type="protein sequence ID" value="SVA71657.1"/>
    <property type="molecule type" value="Genomic_DNA"/>
</dbReference>
<dbReference type="InterPro" id="IPR056179">
    <property type="entry name" value="DHQS_C"/>
</dbReference>
<dbReference type="PANTHER" id="PTHR43622:SF7">
    <property type="entry name" value="3-DEHYDROQUINATE SYNTHASE, CHLOROPLASTIC"/>
    <property type="match status" value="1"/>
</dbReference>
<dbReference type="PANTHER" id="PTHR43622">
    <property type="entry name" value="3-DEHYDROQUINATE SYNTHASE"/>
    <property type="match status" value="1"/>
</dbReference>
<comment type="similarity">
    <text evidence="6">Belongs to the sugar phosphate cyclases superfamily. Dehydroquinate synthase family.</text>
</comment>
<evidence type="ECO:0000256" key="16">
    <source>
        <dbReference type="ARBA" id="ARBA00023239"/>
    </source>
</evidence>
<dbReference type="CDD" id="cd08195">
    <property type="entry name" value="DHQS"/>
    <property type="match status" value="1"/>
</dbReference>
<keyword evidence="13" id="KW-0862">Zinc</keyword>
<dbReference type="PIRSF" id="PIRSF001455">
    <property type="entry name" value="DHQ_synth"/>
    <property type="match status" value="1"/>
</dbReference>
<keyword evidence="10" id="KW-0028">Amino-acid biosynthesis</keyword>
<protein>
    <recommendedName>
        <fullName evidence="8">3-dehydroquinate synthase</fullName>
        <ecNumber evidence="7">4.2.3.4</ecNumber>
    </recommendedName>
</protein>
<evidence type="ECO:0000256" key="11">
    <source>
        <dbReference type="ARBA" id="ARBA00022723"/>
    </source>
</evidence>
<dbReference type="NCBIfam" id="TIGR01357">
    <property type="entry name" value="aroB"/>
    <property type="match status" value="1"/>
</dbReference>
<evidence type="ECO:0000313" key="20">
    <source>
        <dbReference type="EMBL" id="SVA71657.1"/>
    </source>
</evidence>
<dbReference type="HAMAP" id="MF_00110">
    <property type="entry name" value="DHQ_synthase"/>
    <property type="match status" value="1"/>
</dbReference>
<evidence type="ECO:0000256" key="4">
    <source>
        <dbReference type="ARBA" id="ARBA00004496"/>
    </source>
</evidence>
<dbReference type="Pfam" id="PF01761">
    <property type="entry name" value="DHQ_synthase"/>
    <property type="match status" value="1"/>
</dbReference>
<evidence type="ECO:0000256" key="8">
    <source>
        <dbReference type="ARBA" id="ARBA00017684"/>
    </source>
</evidence>
<dbReference type="GO" id="GO:0009073">
    <property type="term" value="P:aromatic amino acid family biosynthetic process"/>
    <property type="evidence" value="ECO:0007669"/>
    <property type="project" value="UniProtKB-KW"/>
</dbReference>
<keyword evidence="11" id="KW-0479">Metal-binding</keyword>
<keyword evidence="15" id="KW-0057">Aromatic amino acid biosynthesis</keyword>
<dbReference type="GO" id="GO:0000166">
    <property type="term" value="F:nucleotide binding"/>
    <property type="evidence" value="ECO:0007669"/>
    <property type="project" value="UniProtKB-KW"/>
</dbReference>
<feature type="domain" description="3-dehydroquinate synthase C-terminal" evidence="19">
    <location>
        <begin position="182"/>
        <end position="325"/>
    </location>
</feature>
<dbReference type="GO" id="GO:0003856">
    <property type="term" value="F:3-dehydroquinate synthase activity"/>
    <property type="evidence" value="ECO:0007669"/>
    <property type="project" value="UniProtKB-EC"/>
</dbReference>
<evidence type="ECO:0000256" key="12">
    <source>
        <dbReference type="ARBA" id="ARBA00022741"/>
    </source>
</evidence>
<comment type="cofactor">
    <cofactor evidence="3">
        <name>Co(2+)</name>
        <dbReference type="ChEBI" id="CHEBI:48828"/>
    </cofactor>
</comment>
<evidence type="ECO:0000256" key="2">
    <source>
        <dbReference type="ARBA" id="ARBA00001911"/>
    </source>
</evidence>
<comment type="subcellular location">
    <subcellularLocation>
        <location evidence="4">Cytoplasm</location>
    </subcellularLocation>
</comment>
<dbReference type="AlphaFoldDB" id="A0A381Y5I3"/>
<evidence type="ECO:0000256" key="13">
    <source>
        <dbReference type="ARBA" id="ARBA00022833"/>
    </source>
</evidence>
<keyword evidence="14" id="KW-0520">NAD</keyword>
<gene>
    <name evidence="20" type="ORF">METZ01_LOCUS124511</name>
</gene>
<proteinExistence type="inferred from homology"/>
<dbReference type="GO" id="GO:0005737">
    <property type="term" value="C:cytoplasm"/>
    <property type="evidence" value="ECO:0007669"/>
    <property type="project" value="UniProtKB-SubCell"/>
</dbReference>
<evidence type="ECO:0000259" key="18">
    <source>
        <dbReference type="Pfam" id="PF01761"/>
    </source>
</evidence>
<evidence type="ECO:0000259" key="19">
    <source>
        <dbReference type="Pfam" id="PF24621"/>
    </source>
</evidence>
<feature type="domain" description="3-dehydroquinate synthase N-terminal" evidence="18">
    <location>
        <begin position="68"/>
        <end position="180"/>
    </location>
</feature>
<dbReference type="InterPro" id="IPR016037">
    <property type="entry name" value="DHQ_synth_AroB"/>
</dbReference>
<dbReference type="InterPro" id="IPR030960">
    <property type="entry name" value="DHQS/DOIS_N"/>
</dbReference>
<keyword evidence="12" id="KW-0547">Nucleotide-binding</keyword>